<dbReference type="GO" id="GO:0005524">
    <property type="term" value="F:ATP binding"/>
    <property type="evidence" value="ECO:0007669"/>
    <property type="project" value="UniProtKB-UniRule"/>
</dbReference>
<evidence type="ECO:0000256" key="16">
    <source>
        <dbReference type="ARBA" id="ARBA00051243"/>
    </source>
</evidence>
<evidence type="ECO:0000256" key="8">
    <source>
        <dbReference type="ARBA" id="ARBA00022741"/>
    </source>
</evidence>
<dbReference type="GO" id="GO:0007169">
    <property type="term" value="P:cell surface receptor protein tyrosine kinase signaling pathway"/>
    <property type="evidence" value="ECO:0007669"/>
    <property type="project" value="TreeGrafter"/>
</dbReference>
<evidence type="ECO:0000256" key="6">
    <source>
        <dbReference type="ARBA" id="ARBA00022729"/>
    </source>
</evidence>
<dbReference type="AlphaFoldDB" id="A0AAD9Q127"/>
<keyword evidence="6" id="KW-0732">Signal</keyword>
<dbReference type="InterPro" id="IPR017441">
    <property type="entry name" value="Protein_kinase_ATP_BS"/>
</dbReference>
<dbReference type="SUPFAM" id="SSF56112">
    <property type="entry name" value="Protein kinase-like (PK-like)"/>
    <property type="match status" value="1"/>
</dbReference>
<evidence type="ECO:0000256" key="9">
    <source>
        <dbReference type="ARBA" id="ARBA00022777"/>
    </source>
</evidence>
<evidence type="ECO:0000256" key="13">
    <source>
        <dbReference type="ARBA" id="ARBA00023137"/>
    </source>
</evidence>
<evidence type="ECO:0000256" key="10">
    <source>
        <dbReference type="ARBA" id="ARBA00022840"/>
    </source>
</evidence>
<evidence type="ECO:0000256" key="2">
    <source>
        <dbReference type="ARBA" id="ARBA00011902"/>
    </source>
</evidence>
<evidence type="ECO:0000256" key="17">
    <source>
        <dbReference type="PROSITE-ProRule" id="PRU10141"/>
    </source>
</evidence>
<dbReference type="PANTHER" id="PTHR24416">
    <property type="entry name" value="TYROSINE-PROTEIN KINASE RECEPTOR"/>
    <property type="match status" value="1"/>
</dbReference>
<protein>
    <recommendedName>
        <fullName evidence="2">receptor protein-tyrosine kinase</fullName>
        <ecNumber evidence="2">2.7.10.1</ecNumber>
    </recommendedName>
</protein>
<evidence type="ECO:0000259" key="20">
    <source>
        <dbReference type="PROSITE" id="PS50011"/>
    </source>
</evidence>
<dbReference type="Gene3D" id="1.10.510.10">
    <property type="entry name" value="Transferase(Phosphotransferase) domain 1"/>
    <property type="match status" value="1"/>
</dbReference>
<sequence>MALSRFTAHISDSSPNRQITEYDDLDACSKDNENVWRQEDLSAKTPEVKINVTAQSSTFGKPRKLMKYIGKLKHFTLYAFQVEAVVLKNEGAKSKMMFIHTKENVPSQPVGLEAKYINSSALLVKWQPPLYPNGNITTYNVTYELSTYSPWKQDLDWCSRQFSISKHSENKDKVDGKNDKASDGNCSRNITCNCETDKEEEIKPEKQAAIFAKEFQDNLWRTIFTKENDEKESPANSSSDLSTITPTNCSNDAQDPWCQMTIMTTSGKTKPFNESTSAVTTPPSTGKTTVTPTNSHSNFTLVLSGTENSVTLSKLKHFSDYTVTVCACTRVGCAQGTSCAVTKGTTNKEINADDVGNSLRVRSNKTKDYVLEWTPPQDPNGVVLKYDIEITLDGNNPETKCISGNTSSFAGQISAFRSFYDSQNYSARVRAITPAGNGSWSNRVFFPLEVKVGTTETPAVENELGPILGSSLAACLVFVLACGFLVWYISRKRYKRDSDEQIPGVLYASVNPEYMTSTDVYIADEWEVPREKIKLVRELGNGSFGMVYEGEAEDLCPDMPHCRVAVKTVSENASIRDRVEFLQEASVMKEFSSNHVVKLLGVVSEGQPTLVIMELMERGDLKNFLRSRRPGEGSLPAPTLQELFQMAGEIADGMAYLASRKYVHRDLAARNCMVNADFTVKIGGNAFILLTLASLVLA</sequence>
<feature type="region of interest" description="Disordered" evidence="18">
    <location>
        <begin position="268"/>
        <end position="292"/>
    </location>
</feature>
<dbReference type="CDD" id="cd00063">
    <property type="entry name" value="FN3"/>
    <property type="match status" value="2"/>
</dbReference>
<comment type="catalytic activity">
    <reaction evidence="16">
        <text>L-tyrosyl-[protein] + ATP = O-phospho-L-tyrosyl-[protein] + ADP + H(+)</text>
        <dbReference type="Rhea" id="RHEA:10596"/>
        <dbReference type="Rhea" id="RHEA-COMP:10136"/>
        <dbReference type="Rhea" id="RHEA-COMP:20101"/>
        <dbReference type="ChEBI" id="CHEBI:15378"/>
        <dbReference type="ChEBI" id="CHEBI:30616"/>
        <dbReference type="ChEBI" id="CHEBI:46858"/>
        <dbReference type="ChEBI" id="CHEBI:61978"/>
        <dbReference type="ChEBI" id="CHEBI:456216"/>
        <dbReference type="EC" id="2.7.10.1"/>
    </reaction>
</comment>
<organism evidence="22 23">
    <name type="scientific">Acropora cervicornis</name>
    <name type="common">Staghorn coral</name>
    <dbReference type="NCBI Taxonomy" id="6130"/>
    <lineage>
        <taxon>Eukaryota</taxon>
        <taxon>Metazoa</taxon>
        <taxon>Cnidaria</taxon>
        <taxon>Anthozoa</taxon>
        <taxon>Hexacorallia</taxon>
        <taxon>Scleractinia</taxon>
        <taxon>Astrocoeniina</taxon>
        <taxon>Acroporidae</taxon>
        <taxon>Acropora</taxon>
    </lineage>
</organism>
<feature type="domain" description="Fibronectin type-III" evidence="21">
    <location>
        <begin position="108"/>
        <end position="197"/>
    </location>
</feature>
<accession>A0AAD9Q127</accession>
<dbReference type="InterPro" id="IPR020635">
    <property type="entry name" value="Tyr_kinase_cat_dom"/>
</dbReference>
<dbReference type="InterPro" id="IPR008266">
    <property type="entry name" value="Tyr_kinase_AS"/>
</dbReference>
<evidence type="ECO:0000256" key="14">
    <source>
        <dbReference type="ARBA" id="ARBA00023170"/>
    </source>
</evidence>
<evidence type="ECO:0000313" key="23">
    <source>
        <dbReference type="Proteomes" id="UP001249851"/>
    </source>
</evidence>
<feature type="domain" description="Fibronectin type-III" evidence="21">
    <location>
        <begin position="355"/>
        <end position="453"/>
    </location>
</feature>
<keyword evidence="7" id="KW-0677">Repeat</keyword>
<keyword evidence="15" id="KW-0325">Glycoprotein</keyword>
<dbReference type="PROSITE" id="PS50011">
    <property type="entry name" value="PROTEIN_KINASE_DOM"/>
    <property type="match status" value="1"/>
</dbReference>
<dbReference type="SMART" id="SM00060">
    <property type="entry name" value="FN3"/>
    <property type="match status" value="2"/>
</dbReference>
<evidence type="ECO:0000256" key="15">
    <source>
        <dbReference type="ARBA" id="ARBA00023180"/>
    </source>
</evidence>
<dbReference type="Proteomes" id="UP001249851">
    <property type="component" value="Unassembled WGS sequence"/>
</dbReference>
<evidence type="ECO:0000256" key="18">
    <source>
        <dbReference type="SAM" id="MobiDB-lite"/>
    </source>
</evidence>
<keyword evidence="3" id="KW-0597">Phosphoprotein</keyword>
<evidence type="ECO:0000313" key="22">
    <source>
        <dbReference type="EMBL" id="KAK2552764.1"/>
    </source>
</evidence>
<evidence type="ECO:0000256" key="7">
    <source>
        <dbReference type="ARBA" id="ARBA00022737"/>
    </source>
</evidence>
<dbReference type="EMBL" id="JARQWQ010000083">
    <property type="protein sequence ID" value="KAK2552764.1"/>
    <property type="molecule type" value="Genomic_DNA"/>
</dbReference>
<dbReference type="InterPro" id="IPR003961">
    <property type="entry name" value="FN3_dom"/>
</dbReference>
<keyword evidence="9" id="KW-0418">Kinase</keyword>
<keyword evidence="4" id="KW-0808">Transferase</keyword>
<evidence type="ECO:0000256" key="1">
    <source>
        <dbReference type="ARBA" id="ARBA00004479"/>
    </source>
</evidence>
<keyword evidence="11 19" id="KW-1133">Transmembrane helix</keyword>
<dbReference type="PANTHER" id="PTHR24416:SF525">
    <property type="entry name" value="INSULIN-LIKE RECEPTOR"/>
    <property type="match status" value="1"/>
</dbReference>
<reference evidence="22" key="2">
    <citation type="journal article" date="2023" name="Science">
        <title>Genomic signatures of disease resistance in endangered staghorn corals.</title>
        <authorList>
            <person name="Vollmer S.V."/>
            <person name="Selwyn J.D."/>
            <person name="Despard B.A."/>
            <person name="Roesel C.L."/>
        </authorList>
    </citation>
    <scope>NUCLEOTIDE SEQUENCE</scope>
    <source>
        <strain evidence="22">K2</strain>
    </source>
</reference>
<dbReference type="InterPro" id="IPR050122">
    <property type="entry name" value="RTK"/>
</dbReference>
<comment type="subcellular location">
    <subcellularLocation>
        <location evidence="1">Membrane</location>
        <topology evidence="1">Single-pass type I membrane protein</topology>
    </subcellularLocation>
</comment>
<proteinExistence type="predicted"/>
<evidence type="ECO:0000256" key="5">
    <source>
        <dbReference type="ARBA" id="ARBA00022692"/>
    </source>
</evidence>
<dbReference type="GO" id="GO:0004714">
    <property type="term" value="F:transmembrane receptor protein tyrosine kinase activity"/>
    <property type="evidence" value="ECO:0007669"/>
    <property type="project" value="UniProtKB-EC"/>
</dbReference>
<dbReference type="InterPro" id="IPR011009">
    <property type="entry name" value="Kinase-like_dom_sf"/>
</dbReference>
<reference evidence="22" key="1">
    <citation type="journal article" date="2023" name="G3 (Bethesda)">
        <title>Whole genome assembly and annotation of the endangered Caribbean coral Acropora cervicornis.</title>
        <authorList>
            <person name="Selwyn J.D."/>
            <person name="Vollmer S.V."/>
        </authorList>
    </citation>
    <scope>NUCLEOTIDE SEQUENCE</scope>
    <source>
        <strain evidence="22">K2</strain>
    </source>
</reference>
<keyword evidence="8 17" id="KW-0547">Nucleotide-binding</keyword>
<feature type="binding site" evidence="17">
    <location>
        <position position="567"/>
    </location>
    <ligand>
        <name>ATP</name>
        <dbReference type="ChEBI" id="CHEBI:30616"/>
    </ligand>
</feature>
<dbReference type="PRINTS" id="PR00109">
    <property type="entry name" value="TYRKINASE"/>
</dbReference>
<dbReference type="FunFam" id="3.30.200.20:FF:000026">
    <property type="entry name" value="Tyrosine-protein kinase receptor"/>
    <property type="match status" value="1"/>
</dbReference>
<comment type="caution">
    <text evidence="22">The sequence shown here is derived from an EMBL/GenBank/DDBJ whole genome shotgun (WGS) entry which is preliminary data.</text>
</comment>
<dbReference type="InterPro" id="IPR000719">
    <property type="entry name" value="Prot_kinase_dom"/>
</dbReference>
<keyword evidence="23" id="KW-1185">Reference proteome</keyword>
<feature type="transmembrane region" description="Helical" evidence="19">
    <location>
        <begin position="467"/>
        <end position="489"/>
    </location>
</feature>
<dbReference type="GO" id="GO:0005886">
    <property type="term" value="C:plasma membrane"/>
    <property type="evidence" value="ECO:0007669"/>
    <property type="project" value="TreeGrafter"/>
</dbReference>
<feature type="compositionally biased region" description="Low complexity" evidence="18">
    <location>
        <begin position="280"/>
        <end position="292"/>
    </location>
</feature>
<keyword evidence="12 19" id="KW-0472">Membrane</keyword>
<dbReference type="Gene3D" id="3.30.200.20">
    <property type="entry name" value="Phosphorylase Kinase, domain 1"/>
    <property type="match status" value="1"/>
</dbReference>
<name>A0AAD9Q127_ACRCE</name>
<dbReference type="PROSITE" id="PS50853">
    <property type="entry name" value="FN3"/>
    <property type="match status" value="2"/>
</dbReference>
<keyword evidence="10 17" id="KW-0067">ATP-binding</keyword>
<dbReference type="InterPro" id="IPR013783">
    <property type="entry name" value="Ig-like_fold"/>
</dbReference>
<dbReference type="Pfam" id="PF07714">
    <property type="entry name" value="PK_Tyr_Ser-Thr"/>
    <property type="match status" value="1"/>
</dbReference>
<dbReference type="SUPFAM" id="SSF49265">
    <property type="entry name" value="Fibronectin type III"/>
    <property type="match status" value="3"/>
</dbReference>
<dbReference type="EC" id="2.7.10.1" evidence="2"/>
<dbReference type="Gene3D" id="2.60.40.10">
    <property type="entry name" value="Immunoglobulins"/>
    <property type="match status" value="4"/>
</dbReference>
<dbReference type="PROSITE" id="PS00109">
    <property type="entry name" value="PROTEIN_KINASE_TYR"/>
    <property type="match status" value="1"/>
</dbReference>
<dbReference type="InterPro" id="IPR036116">
    <property type="entry name" value="FN3_sf"/>
</dbReference>
<keyword evidence="14 22" id="KW-0675">Receptor</keyword>
<dbReference type="Pfam" id="PF00041">
    <property type="entry name" value="fn3"/>
    <property type="match status" value="1"/>
</dbReference>
<feature type="domain" description="Protein kinase" evidence="20">
    <location>
        <begin position="533"/>
        <end position="698"/>
    </location>
</feature>
<evidence type="ECO:0000256" key="19">
    <source>
        <dbReference type="SAM" id="Phobius"/>
    </source>
</evidence>
<evidence type="ECO:0000256" key="12">
    <source>
        <dbReference type="ARBA" id="ARBA00023136"/>
    </source>
</evidence>
<evidence type="ECO:0000256" key="3">
    <source>
        <dbReference type="ARBA" id="ARBA00022553"/>
    </source>
</evidence>
<evidence type="ECO:0000259" key="21">
    <source>
        <dbReference type="PROSITE" id="PS50853"/>
    </source>
</evidence>
<evidence type="ECO:0000256" key="4">
    <source>
        <dbReference type="ARBA" id="ARBA00022679"/>
    </source>
</evidence>
<gene>
    <name evidence="22" type="ORF">P5673_025917</name>
</gene>
<evidence type="ECO:0000256" key="11">
    <source>
        <dbReference type="ARBA" id="ARBA00022989"/>
    </source>
</evidence>
<dbReference type="InterPro" id="IPR001245">
    <property type="entry name" value="Ser-Thr/Tyr_kinase_cat_dom"/>
</dbReference>
<dbReference type="PROSITE" id="PS00107">
    <property type="entry name" value="PROTEIN_KINASE_ATP"/>
    <property type="match status" value="1"/>
</dbReference>
<dbReference type="GO" id="GO:0043235">
    <property type="term" value="C:receptor complex"/>
    <property type="evidence" value="ECO:0007669"/>
    <property type="project" value="TreeGrafter"/>
</dbReference>
<keyword evidence="5 19" id="KW-0812">Transmembrane</keyword>
<dbReference type="SMART" id="SM00219">
    <property type="entry name" value="TyrKc"/>
    <property type="match status" value="1"/>
</dbReference>
<feature type="compositionally biased region" description="Polar residues" evidence="18">
    <location>
        <begin position="268"/>
        <end position="279"/>
    </location>
</feature>
<keyword evidence="13" id="KW-0829">Tyrosine-protein kinase</keyword>